<accession>A0AAI8Z600</accession>
<dbReference type="PANTHER" id="PTHR31263:SF0">
    <property type="entry name" value="CELLULASE FAMILY PROTEIN (AFU_ORTHOLOGUE AFUA_5G14560)"/>
    <property type="match status" value="1"/>
</dbReference>
<protein>
    <submittedName>
        <fullName evidence="1">Exo-beta-1,3-glucanase</fullName>
    </submittedName>
</protein>
<name>A0AAI8Z600_9PEZI</name>
<dbReference type="InterPro" id="IPR017853">
    <property type="entry name" value="GH"/>
</dbReference>
<dbReference type="EMBL" id="CAVMBE010000077">
    <property type="protein sequence ID" value="CAK4033080.1"/>
    <property type="molecule type" value="Genomic_DNA"/>
</dbReference>
<evidence type="ECO:0000313" key="1">
    <source>
        <dbReference type="EMBL" id="CAK4033080.1"/>
    </source>
</evidence>
<dbReference type="AlphaFoldDB" id="A0AAI8Z600"/>
<comment type="caution">
    <text evidence="1">The sequence shown here is derived from an EMBL/GenBank/DDBJ whole genome shotgun (WGS) entry which is preliminary data.</text>
</comment>
<reference evidence="1" key="1">
    <citation type="submission" date="2023-11" db="EMBL/GenBank/DDBJ databases">
        <authorList>
            <person name="Alioto T."/>
            <person name="Alioto T."/>
            <person name="Gomez Garrido J."/>
        </authorList>
    </citation>
    <scope>NUCLEOTIDE SEQUENCE</scope>
</reference>
<gene>
    <name evidence="1" type="ORF">LECACI_7A008238</name>
</gene>
<dbReference type="SUPFAM" id="SSF51445">
    <property type="entry name" value="(Trans)glycosidases"/>
    <property type="match status" value="1"/>
</dbReference>
<evidence type="ECO:0000313" key="2">
    <source>
        <dbReference type="Proteomes" id="UP001296104"/>
    </source>
</evidence>
<dbReference type="Proteomes" id="UP001296104">
    <property type="component" value="Unassembled WGS sequence"/>
</dbReference>
<sequence>MAVWTVQYARNGHCKLQKRICYLGCSQLAWQRRDDDIPRLRMGVRRGRYGRVKSVGFIRLTYAIEMIDQIYKRNGADVPLEVAMIDGLGIFNGKVQEAFWRNKDTARFEIWDCIADAAAARNIYIHPGFHGGKAQWCCEKTVIATWAQSHPNVVPMSLSNELRRAIDEDDHTSTIGYNWISLVGNYTVATDAMHFANPNILVTGSGMQSAQDLSVLTSGLNLNPAPL</sequence>
<dbReference type="Gene3D" id="3.20.20.80">
    <property type="entry name" value="Glycosidases"/>
    <property type="match status" value="1"/>
</dbReference>
<keyword evidence="2" id="KW-1185">Reference proteome</keyword>
<dbReference type="PANTHER" id="PTHR31263">
    <property type="entry name" value="CELLULASE FAMILY PROTEIN (AFU_ORTHOLOGUE AFUA_5G14560)"/>
    <property type="match status" value="1"/>
</dbReference>
<organism evidence="1 2">
    <name type="scientific">Lecanosticta acicola</name>
    <dbReference type="NCBI Taxonomy" id="111012"/>
    <lineage>
        <taxon>Eukaryota</taxon>
        <taxon>Fungi</taxon>
        <taxon>Dikarya</taxon>
        <taxon>Ascomycota</taxon>
        <taxon>Pezizomycotina</taxon>
        <taxon>Dothideomycetes</taxon>
        <taxon>Dothideomycetidae</taxon>
        <taxon>Mycosphaerellales</taxon>
        <taxon>Mycosphaerellaceae</taxon>
        <taxon>Lecanosticta</taxon>
    </lineage>
</organism>
<proteinExistence type="predicted"/>